<reference evidence="1 2" key="1">
    <citation type="submission" date="2021-03" db="EMBL/GenBank/DDBJ databases">
        <title>Sequencing the genomes of 1000 actinobacteria strains.</title>
        <authorList>
            <person name="Klenk H.-P."/>
        </authorList>
    </citation>
    <scope>NUCLEOTIDE SEQUENCE [LARGE SCALE GENOMIC DNA]</scope>
    <source>
        <strain evidence="1 2">DSM 40843</strain>
    </source>
</reference>
<dbReference type="EMBL" id="JAGINS010000001">
    <property type="protein sequence ID" value="MBP2361964.1"/>
    <property type="molecule type" value="Genomic_DNA"/>
</dbReference>
<protein>
    <submittedName>
        <fullName evidence="1">Uncharacterized protein</fullName>
    </submittedName>
</protein>
<comment type="caution">
    <text evidence="1">The sequence shown here is derived from an EMBL/GenBank/DDBJ whole genome shotgun (WGS) entry which is preliminary data.</text>
</comment>
<proteinExistence type="predicted"/>
<accession>A0ABS4VDG1</accession>
<gene>
    <name evidence="1" type="ORF">JOF59_004364</name>
</gene>
<sequence>MWGESLNRLPETAGVGHGRIRVWTAAPAAG</sequence>
<keyword evidence="2" id="KW-1185">Reference proteome</keyword>
<name>A0ABS4VDG1_9ACTN</name>
<evidence type="ECO:0000313" key="1">
    <source>
        <dbReference type="EMBL" id="MBP2361964.1"/>
    </source>
</evidence>
<evidence type="ECO:0000313" key="2">
    <source>
        <dbReference type="Proteomes" id="UP001519311"/>
    </source>
</evidence>
<organism evidence="1 2">
    <name type="scientific">Streptomyces clavifer</name>
    <dbReference type="NCBI Taxonomy" id="68188"/>
    <lineage>
        <taxon>Bacteria</taxon>
        <taxon>Bacillati</taxon>
        <taxon>Actinomycetota</taxon>
        <taxon>Actinomycetes</taxon>
        <taxon>Kitasatosporales</taxon>
        <taxon>Streptomycetaceae</taxon>
        <taxon>Streptomyces</taxon>
    </lineage>
</organism>
<dbReference type="Proteomes" id="UP001519311">
    <property type="component" value="Unassembled WGS sequence"/>
</dbReference>